<organism evidence="2 3">
    <name type="scientific">Marasmius tenuissimus</name>
    <dbReference type="NCBI Taxonomy" id="585030"/>
    <lineage>
        <taxon>Eukaryota</taxon>
        <taxon>Fungi</taxon>
        <taxon>Dikarya</taxon>
        <taxon>Basidiomycota</taxon>
        <taxon>Agaricomycotina</taxon>
        <taxon>Agaricomycetes</taxon>
        <taxon>Agaricomycetidae</taxon>
        <taxon>Agaricales</taxon>
        <taxon>Marasmiineae</taxon>
        <taxon>Marasmiaceae</taxon>
        <taxon>Marasmius</taxon>
    </lineage>
</organism>
<evidence type="ECO:0000256" key="1">
    <source>
        <dbReference type="SAM" id="MobiDB-lite"/>
    </source>
</evidence>
<dbReference type="EMBL" id="JBBXMP010000001">
    <property type="protein sequence ID" value="KAL0072699.1"/>
    <property type="molecule type" value="Genomic_DNA"/>
</dbReference>
<proteinExistence type="predicted"/>
<name>A0ABR3AID1_9AGAR</name>
<dbReference type="Proteomes" id="UP001437256">
    <property type="component" value="Unassembled WGS sequence"/>
</dbReference>
<gene>
    <name evidence="2" type="ORF">AAF712_000462</name>
</gene>
<reference evidence="2 3" key="1">
    <citation type="submission" date="2024-05" db="EMBL/GenBank/DDBJ databases">
        <title>A draft genome resource for the thread blight pathogen Marasmius tenuissimus strain MS-2.</title>
        <authorList>
            <person name="Yulfo-Soto G.E."/>
            <person name="Baruah I.K."/>
            <person name="Amoako-Attah I."/>
            <person name="Bukari Y."/>
            <person name="Meinhardt L.W."/>
            <person name="Bailey B.A."/>
            <person name="Cohen S.P."/>
        </authorList>
    </citation>
    <scope>NUCLEOTIDE SEQUENCE [LARGE SCALE GENOMIC DNA]</scope>
    <source>
        <strain evidence="2 3">MS-2</strain>
    </source>
</reference>
<feature type="compositionally biased region" description="Polar residues" evidence="1">
    <location>
        <begin position="1"/>
        <end position="18"/>
    </location>
</feature>
<evidence type="ECO:0000313" key="3">
    <source>
        <dbReference type="Proteomes" id="UP001437256"/>
    </source>
</evidence>
<sequence>MSSTRNPLSDTESESGTATPLPRQEAQSAVKELSSSYTHLTASLRSSGAQCANVGRLGPTTSDAELQITRLKGSVKERTRKQRETREATKTWVREDLRNQILSQIRNDLKSDIKLQVASAVKTQVDEQLKNHIPIPLRDQLADCDEQLRRVEVLLVNSKARRNHAHYDLTTSLNEPLLVVQRESGGASSVYPSDLETLFTYDDDALKQLLGDYGLKVDDRAVTNVNRFLAHIGIKHPVEEMSLMAEG</sequence>
<feature type="region of interest" description="Disordered" evidence="1">
    <location>
        <begin position="1"/>
        <end position="34"/>
    </location>
</feature>
<accession>A0ABR3AID1</accession>
<protein>
    <submittedName>
        <fullName evidence="2">Uncharacterized protein</fullName>
    </submittedName>
</protein>
<keyword evidence="3" id="KW-1185">Reference proteome</keyword>
<comment type="caution">
    <text evidence="2">The sequence shown here is derived from an EMBL/GenBank/DDBJ whole genome shotgun (WGS) entry which is preliminary data.</text>
</comment>
<evidence type="ECO:0000313" key="2">
    <source>
        <dbReference type="EMBL" id="KAL0072699.1"/>
    </source>
</evidence>